<evidence type="ECO:0000256" key="6">
    <source>
        <dbReference type="ARBA" id="ARBA00022655"/>
    </source>
</evidence>
<dbReference type="GO" id="GO:0008677">
    <property type="term" value="F:2-dehydropantoate 2-reductase activity"/>
    <property type="evidence" value="ECO:0007669"/>
    <property type="project" value="UniProtKB-EC"/>
</dbReference>
<dbReference type="Pfam" id="PF08546">
    <property type="entry name" value="ApbA_C"/>
    <property type="match status" value="1"/>
</dbReference>
<dbReference type="RefSeq" id="WP_191702285.1">
    <property type="nucleotide sequence ID" value="NZ_JACSPW010000001.1"/>
</dbReference>
<accession>A0ABR8XI82</accession>
<evidence type="ECO:0000256" key="9">
    <source>
        <dbReference type="ARBA" id="ARBA00032024"/>
    </source>
</evidence>
<dbReference type="InterPro" id="IPR008927">
    <property type="entry name" value="6-PGluconate_DH-like_C_sf"/>
</dbReference>
<dbReference type="PANTHER" id="PTHR43765">
    <property type="entry name" value="2-DEHYDROPANTOATE 2-REDUCTASE-RELATED"/>
    <property type="match status" value="1"/>
</dbReference>
<dbReference type="PANTHER" id="PTHR43765:SF2">
    <property type="entry name" value="2-DEHYDROPANTOATE 2-REDUCTASE"/>
    <property type="match status" value="1"/>
</dbReference>
<dbReference type="EMBL" id="JACSPW010000001">
    <property type="protein sequence ID" value="MBD8031643.1"/>
    <property type="molecule type" value="Genomic_DNA"/>
</dbReference>
<keyword evidence="15" id="KW-1185">Reference proteome</keyword>
<comment type="catalytic activity">
    <reaction evidence="10 11">
        <text>(R)-pantoate + NADP(+) = 2-dehydropantoate + NADPH + H(+)</text>
        <dbReference type="Rhea" id="RHEA:16233"/>
        <dbReference type="ChEBI" id="CHEBI:11561"/>
        <dbReference type="ChEBI" id="CHEBI:15378"/>
        <dbReference type="ChEBI" id="CHEBI:15980"/>
        <dbReference type="ChEBI" id="CHEBI:57783"/>
        <dbReference type="ChEBI" id="CHEBI:58349"/>
        <dbReference type="EC" id="1.1.1.169"/>
    </reaction>
</comment>
<gene>
    <name evidence="14" type="ORF">H9632_01090</name>
</gene>
<dbReference type="Gene3D" id="1.10.1040.10">
    <property type="entry name" value="N-(1-d-carboxylethyl)-l-norvaline Dehydrogenase, domain 2"/>
    <property type="match status" value="1"/>
</dbReference>
<evidence type="ECO:0000256" key="11">
    <source>
        <dbReference type="RuleBase" id="RU362068"/>
    </source>
</evidence>
<keyword evidence="6 11" id="KW-0566">Pantothenate biosynthesis</keyword>
<organism evidence="14 15">
    <name type="scientific">Solibacillus merdavium</name>
    <dbReference type="NCBI Taxonomy" id="2762218"/>
    <lineage>
        <taxon>Bacteria</taxon>
        <taxon>Bacillati</taxon>
        <taxon>Bacillota</taxon>
        <taxon>Bacilli</taxon>
        <taxon>Bacillales</taxon>
        <taxon>Caryophanaceae</taxon>
        <taxon>Solibacillus</taxon>
    </lineage>
</organism>
<evidence type="ECO:0000256" key="8">
    <source>
        <dbReference type="ARBA" id="ARBA00023002"/>
    </source>
</evidence>
<keyword evidence="7 11" id="KW-0521">NADP</keyword>
<dbReference type="InterPro" id="IPR050838">
    <property type="entry name" value="Ketopantoate_reductase"/>
</dbReference>
<protein>
    <recommendedName>
        <fullName evidence="5 11">2-dehydropantoate 2-reductase</fullName>
        <ecNumber evidence="4 11">1.1.1.169</ecNumber>
    </recommendedName>
    <alternativeName>
        <fullName evidence="9 11">Ketopantoate reductase</fullName>
    </alternativeName>
</protein>
<dbReference type="NCBIfam" id="TIGR00745">
    <property type="entry name" value="apbA_panE"/>
    <property type="match status" value="1"/>
</dbReference>
<evidence type="ECO:0000256" key="5">
    <source>
        <dbReference type="ARBA" id="ARBA00019465"/>
    </source>
</evidence>
<feature type="domain" description="Ketopantoate reductase C-terminal" evidence="13">
    <location>
        <begin position="173"/>
        <end position="290"/>
    </location>
</feature>
<dbReference type="InterPro" id="IPR036291">
    <property type="entry name" value="NAD(P)-bd_dom_sf"/>
</dbReference>
<evidence type="ECO:0000256" key="2">
    <source>
        <dbReference type="ARBA" id="ARBA00004994"/>
    </source>
</evidence>
<dbReference type="Proteomes" id="UP000600565">
    <property type="component" value="Unassembled WGS sequence"/>
</dbReference>
<comment type="pathway">
    <text evidence="2 11">Cofactor biosynthesis; (R)-pantothenate biosynthesis; (R)-pantoate from 3-methyl-2-oxobutanoate: step 2/2.</text>
</comment>
<dbReference type="InterPro" id="IPR013332">
    <property type="entry name" value="KPR_N"/>
</dbReference>
<keyword evidence="8 11" id="KW-0560">Oxidoreductase</keyword>
<dbReference type="InterPro" id="IPR013752">
    <property type="entry name" value="KPA_reductase"/>
</dbReference>
<evidence type="ECO:0000256" key="10">
    <source>
        <dbReference type="ARBA" id="ARBA00048793"/>
    </source>
</evidence>
<dbReference type="SUPFAM" id="SSF48179">
    <property type="entry name" value="6-phosphogluconate dehydrogenase C-terminal domain-like"/>
    <property type="match status" value="1"/>
</dbReference>
<evidence type="ECO:0000256" key="1">
    <source>
        <dbReference type="ARBA" id="ARBA00002919"/>
    </source>
</evidence>
<evidence type="ECO:0000259" key="12">
    <source>
        <dbReference type="Pfam" id="PF02558"/>
    </source>
</evidence>
<name>A0ABR8XI82_9BACL</name>
<dbReference type="EC" id="1.1.1.169" evidence="4 11"/>
<reference evidence="14 15" key="1">
    <citation type="submission" date="2020-08" db="EMBL/GenBank/DDBJ databases">
        <title>A Genomic Blueprint of the Chicken Gut Microbiome.</title>
        <authorList>
            <person name="Gilroy R."/>
            <person name="Ravi A."/>
            <person name="Getino M."/>
            <person name="Pursley I."/>
            <person name="Horton D.L."/>
            <person name="Alikhan N.-F."/>
            <person name="Baker D."/>
            <person name="Gharbi K."/>
            <person name="Hall N."/>
            <person name="Watson M."/>
            <person name="Adriaenssens E.M."/>
            <person name="Foster-Nyarko E."/>
            <person name="Jarju S."/>
            <person name="Secka A."/>
            <person name="Antonio M."/>
            <person name="Oren A."/>
            <person name="Chaudhuri R."/>
            <person name="La Ragione R.M."/>
            <person name="Hildebrand F."/>
            <person name="Pallen M.J."/>
        </authorList>
    </citation>
    <scope>NUCLEOTIDE SEQUENCE [LARGE SCALE GENOMIC DNA]</scope>
    <source>
        <strain evidence="14 15">Sa1YVA6</strain>
    </source>
</reference>
<proteinExistence type="inferred from homology"/>
<feature type="domain" description="Ketopantoate reductase N-terminal" evidence="12">
    <location>
        <begin position="3"/>
        <end position="145"/>
    </location>
</feature>
<evidence type="ECO:0000313" key="15">
    <source>
        <dbReference type="Proteomes" id="UP000600565"/>
    </source>
</evidence>
<dbReference type="Pfam" id="PF02558">
    <property type="entry name" value="ApbA"/>
    <property type="match status" value="1"/>
</dbReference>
<dbReference type="InterPro" id="IPR003710">
    <property type="entry name" value="ApbA"/>
</dbReference>
<comment type="function">
    <text evidence="1 11">Catalyzes the NADPH-dependent reduction of ketopantoate into pantoic acid.</text>
</comment>
<comment type="similarity">
    <text evidence="3 11">Belongs to the ketopantoate reductase family.</text>
</comment>
<sequence length="297" mass="33217">MRIEIIGAGAVGLLLASYFTEKKMDVFIVRKTSKQEMNLDFKYIRTNLDQSITTIQGKYISAVSNKADLIIVAVKYGQLHEVYASMEGVKTSIPVLFLQNGLAHYEEALALNMQHIAFCSIQFGAQKLSANHVAHKGKGVMKVAVAKGDSDKFAFLEKLSSIQLPIIFERDAELMLMEKALLNCFINPLTAILKVKNGQLISDNSTFLLLKSLYSEIIFTFPQFEKTFQFDQVVALCEQTAENKSSMLADRLANRRTEIDTIAGAVLKKAEQNNKKMPILQTLYLLVKAFEESGEKT</sequence>
<comment type="caution">
    <text evidence="14">The sequence shown here is derived from an EMBL/GenBank/DDBJ whole genome shotgun (WGS) entry which is preliminary data.</text>
</comment>
<evidence type="ECO:0000256" key="7">
    <source>
        <dbReference type="ARBA" id="ARBA00022857"/>
    </source>
</evidence>
<evidence type="ECO:0000259" key="13">
    <source>
        <dbReference type="Pfam" id="PF08546"/>
    </source>
</evidence>
<evidence type="ECO:0000313" key="14">
    <source>
        <dbReference type="EMBL" id="MBD8031643.1"/>
    </source>
</evidence>
<evidence type="ECO:0000256" key="4">
    <source>
        <dbReference type="ARBA" id="ARBA00013014"/>
    </source>
</evidence>
<dbReference type="Gene3D" id="3.40.50.720">
    <property type="entry name" value="NAD(P)-binding Rossmann-like Domain"/>
    <property type="match status" value="1"/>
</dbReference>
<dbReference type="SUPFAM" id="SSF51735">
    <property type="entry name" value="NAD(P)-binding Rossmann-fold domains"/>
    <property type="match status" value="1"/>
</dbReference>
<dbReference type="InterPro" id="IPR013328">
    <property type="entry name" value="6PGD_dom2"/>
</dbReference>
<evidence type="ECO:0000256" key="3">
    <source>
        <dbReference type="ARBA" id="ARBA00007870"/>
    </source>
</evidence>